<dbReference type="Proteomes" id="UP000481033">
    <property type="component" value="Unassembled WGS sequence"/>
</dbReference>
<evidence type="ECO:0000313" key="2">
    <source>
        <dbReference type="EMBL" id="NEZ54240.1"/>
    </source>
</evidence>
<comment type="caution">
    <text evidence="2">The sequence shown here is derived from an EMBL/GenBank/DDBJ whole genome shotgun (WGS) entry which is preliminary data.</text>
</comment>
<evidence type="ECO:0000256" key="1">
    <source>
        <dbReference type="SAM" id="MobiDB-lite"/>
    </source>
</evidence>
<feature type="region of interest" description="Disordered" evidence="1">
    <location>
        <begin position="67"/>
        <end position="86"/>
    </location>
</feature>
<protein>
    <submittedName>
        <fullName evidence="2">Uncharacterized protein</fullName>
    </submittedName>
</protein>
<proteinExistence type="predicted"/>
<evidence type="ECO:0000313" key="3">
    <source>
        <dbReference type="Proteomes" id="UP000481033"/>
    </source>
</evidence>
<feature type="region of interest" description="Disordered" evidence="1">
    <location>
        <begin position="100"/>
        <end position="160"/>
    </location>
</feature>
<gene>
    <name evidence="2" type="ORF">DXZ20_00660</name>
</gene>
<accession>A0A6M0REB1</accession>
<dbReference type="EMBL" id="QXHD01000002">
    <property type="protein sequence ID" value="NEZ54240.1"/>
    <property type="molecule type" value="Genomic_DNA"/>
</dbReference>
<feature type="region of interest" description="Disordered" evidence="1">
    <location>
        <begin position="1"/>
        <end position="21"/>
    </location>
</feature>
<feature type="non-terminal residue" evidence="2">
    <location>
        <position position="212"/>
    </location>
</feature>
<feature type="compositionally biased region" description="Low complexity" evidence="1">
    <location>
        <begin position="77"/>
        <end position="86"/>
    </location>
</feature>
<name>A0A6M0REB1_9CYAN</name>
<keyword evidence="3" id="KW-1185">Reference proteome</keyword>
<reference evidence="2 3" key="1">
    <citation type="journal article" date="2020" name="Microb. Ecol.">
        <title>Ecogenomics of the Marine Benthic Filamentous Cyanobacterium Adonisia.</title>
        <authorList>
            <person name="Walter J.M."/>
            <person name="Coutinho F.H."/>
            <person name="Leomil L."/>
            <person name="Hargreaves P.I."/>
            <person name="Campeao M.E."/>
            <person name="Vieira V.V."/>
            <person name="Silva B.S."/>
            <person name="Fistarol G.O."/>
            <person name="Salomon P.S."/>
            <person name="Sawabe T."/>
            <person name="Mino S."/>
            <person name="Hosokawa M."/>
            <person name="Miyashita H."/>
            <person name="Maruyama F."/>
            <person name="van Verk M.C."/>
            <person name="Dutilh B.E."/>
            <person name="Thompson C.C."/>
            <person name="Thompson F.L."/>
        </authorList>
    </citation>
    <scope>NUCLEOTIDE SEQUENCE [LARGE SCALE GENOMIC DNA]</scope>
    <source>
        <strain evidence="2 3">CCMR0081</strain>
    </source>
</reference>
<feature type="compositionally biased region" description="Low complexity" evidence="1">
    <location>
        <begin position="123"/>
        <end position="138"/>
    </location>
</feature>
<sequence>MSTSNTPKGTSLNTGQGATVLTNGNSNVLRYGNGASPGTTFSSNASFSNQVNSRFSLERSFYGSRGTGGMHFPDMQSGNARSARISARNRASNRLNQLNTNANYRGPETVGETARRNASLNNSSYTRGTSRGTTASGRNISNFGTARTNVSRNPGTAITGSSRTQSAIQAFNAAKARGIGNQLLPNTKGTTSVNPGVRTSLTAAGGALGAGA</sequence>
<feature type="compositionally biased region" description="Polar residues" evidence="1">
    <location>
        <begin position="139"/>
        <end position="160"/>
    </location>
</feature>
<organism evidence="2 3">
    <name type="scientific">Adonisia turfae CCMR0081</name>
    <dbReference type="NCBI Taxonomy" id="2292702"/>
    <lineage>
        <taxon>Bacteria</taxon>
        <taxon>Bacillati</taxon>
        <taxon>Cyanobacteriota</taxon>
        <taxon>Adonisia</taxon>
        <taxon>Adonisia turfae</taxon>
    </lineage>
</organism>
<dbReference type="AlphaFoldDB" id="A0A6M0REB1"/>